<dbReference type="SUPFAM" id="SSF53335">
    <property type="entry name" value="S-adenosyl-L-methionine-dependent methyltransferases"/>
    <property type="match status" value="1"/>
</dbReference>
<evidence type="ECO:0000313" key="8">
    <source>
        <dbReference type="Proteomes" id="UP000460317"/>
    </source>
</evidence>
<dbReference type="PANTHER" id="PTHR30481">
    <property type="entry name" value="DNA ADENINE METHYLASE"/>
    <property type="match status" value="1"/>
</dbReference>
<dbReference type="EMBL" id="WCSB01000005">
    <property type="protein sequence ID" value="KAB4453617.1"/>
    <property type="molecule type" value="Genomic_DNA"/>
</dbReference>
<dbReference type="GO" id="GO:1904047">
    <property type="term" value="F:S-adenosyl-L-methionine binding"/>
    <property type="evidence" value="ECO:0007669"/>
    <property type="project" value="TreeGrafter"/>
</dbReference>
<dbReference type="InterPro" id="IPR023095">
    <property type="entry name" value="Ade_MeTrfase_dom_2"/>
</dbReference>
<dbReference type="Gene3D" id="3.40.50.150">
    <property type="entry name" value="Vaccinia Virus protein VP39"/>
    <property type="match status" value="1"/>
</dbReference>
<comment type="caution">
    <text evidence="7">The sequence shown here is derived from an EMBL/GenBank/DDBJ whole genome shotgun (WGS) entry which is preliminary data.</text>
</comment>
<name>A0A7J5JR43_BACT4</name>
<sequence length="190" mass="21983">MRQTYPEIRCVINDSNESLVNVYRVIKESPEELIGVLARIQEEYIALEEHARRKAYFMEKRTYYNEGTPDNITCAALFIFFMRTCYNGIYSVNRKGKLSVTFGFGGRVKLLEEELIRFNHKLLQDVIILDGDYRQTGKYIGTKSLFYFDPPYKPVNESNACTSYMPQDFGDEEQVALADFCKEIDDAGGK</sequence>
<dbReference type="GO" id="GO:0043565">
    <property type="term" value="F:sequence-specific DNA binding"/>
    <property type="evidence" value="ECO:0007669"/>
    <property type="project" value="TreeGrafter"/>
</dbReference>
<keyword evidence="3 7" id="KW-0489">Methyltransferase</keyword>
<accession>A0A7J5JR43</accession>
<dbReference type="AlphaFoldDB" id="A0A7J5JR43"/>
<organism evidence="7 8">
    <name type="scientific">Bacteroides thetaiotaomicron</name>
    <dbReference type="NCBI Taxonomy" id="818"/>
    <lineage>
        <taxon>Bacteria</taxon>
        <taxon>Pseudomonadati</taxon>
        <taxon>Bacteroidota</taxon>
        <taxon>Bacteroidia</taxon>
        <taxon>Bacteroidales</taxon>
        <taxon>Bacteroidaceae</taxon>
        <taxon>Bacteroides</taxon>
    </lineage>
</organism>
<comment type="similarity">
    <text evidence="1">Belongs to the N(4)/N(6)-methyltransferase family.</text>
</comment>
<evidence type="ECO:0000256" key="4">
    <source>
        <dbReference type="ARBA" id="ARBA00022679"/>
    </source>
</evidence>
<protein>
    <recommendedName>
        <fullName evidence="2">site-specific DNA-methyltransferase (adenine-specific)</fullName>
        <ecNumber evidence="2">2.1.1.72</ecNumber>
    </recommendedName>
</protein>
<dbReference type="Proteomes" id="UP000460317">
    <property type="component" value="Unassembled WGS sequence"/>
</dbReference>
<evidence type="ECO:0000256" key="2">
    <source>
        <dbReference type="ARBA" id="ARBA00011900"/>
    </source>
</evidence>
<dbReference type="Gene3D" id="1.10.1020.10">
    <property type="entry name" value="Adenine-specific Methyltransferase, Domain 2"/>
    <property type="match status" value="1"/>
</dbReference>
<evidence type="ECO:0000256" key="3">
    <source>
        <dbReference type="ARBA" id="ARBA00022603"/>
    </source>
</evidence>
<proteinExistence type="inferred from homology"/>
<dbReference type="GO" id="GO:0032259">
    <property type="term" value="P:methylation"/>
    <property type="evidence" value="ECO:0007669"/>
    <property type="project" value="UniProtKB-KW"/>
</dbReference>
<dbReference type="EC" id="2.1.1.72" evidence="2"/>
<dbReference type="InterPro" id="IPR029063">
    <property type="entry name" value="SAM-dependent_MTases_sf"/>
</dbReference>
<dbReference type="NCBIfam" id="TIGR00571">
    <property type="entry name" value="dam"/>
    <property type="match status" value="1"/>
</dbReference>
<evidence type="ECO:0000256" key="5">
    <source>
        <dbReference type="ARBA" id="ARBA00022691"/>
    </source>
</evidence>
<dbReference type="GO" id="GO:0009307">
    <property type="term" value="P:DNA restriction-modification system"/>
    <property type="evidence" value="ECO:0007669"/>
    <property type="project" value="InterPro"/>
</dbReference>
<gene>
    <name evidence="7" type="ORF">GAN93_07790</name>
</gene>
<dbReference type="PANTHER" id="PTHR30481:SF3">
    <property type="entry name" value="DNA ADENINE METHYLASE"/>
    <property type="match status" value="1"/>
</dbReference>
<dbReference type="InterPro" id="IPR012327">
    <property type="entry name" value="MeTrfase_D12"/>
</dbReference>
<dbReference type="Pfam" id="PF02086">
    <property type="entry name" value="MethyltransfD12"/>
    <property type="match status" value="1"/>
</dbReference>
<comment type="catalytic activity">
    <reaction evidence="6">
        <text>a 2'-deoxyadenosine in DNA + S-adenosyl-L-methionine = an N(6)-methyl-2'-deoxyadenosine in DNA + S-adenosyl-L-homocysteine + H(+)</text>
        <dbReference type="Rhea" id="RHEA:15197"/>
        <dbReference type="Rhea" id="RHEA-COMP:12418"/>
        <dbReference type="Rhea" id="RHEA-COMP:12419"/>
        <dbReference type="ChEBI" id="CHEBI:15378"/>
        <dbReference type="ChEBI" id="CHEBI:57856"/>
        <dbReference type="ChEBI" id="CHEBI:59789"/>
        <dbReference type="ChEBI" id="CHEBI:90615"/>
        <dbReference type="ChEBI" id="CHEBI:90616"/>
        <dbReference type="EC" id="2.1.1.72"/>
    </reaction>
</comment>
<keyword evidence="5" id="KW-0949">S-adenosyl-L-methionine</keyword>
<reference evidence="7 8" key="1">
    <citation type="journal article" date="2019" name="Nat. Med.">
        <title>A library of human gut bacterial isolates paired with longitudinal multiomics data enables mechanistic microbiome research.</title>
        <authorList>
            <person name="Poyet M."/>
            <person name="Groussin M."/>
            <person name="Gibbons S.M."/>
            <person name="Avila-Pacheco J."/>
            <person name="Jiang X."/>
            <person name="Kearney S.M."/>
            <person name="Perrotta A.R."/>
            <person name="Berdy B."/>
            <person name="Zhao S."/>
            <person name="Lieberman T.D."/>
            <person name="Swanson P.K."/>
            <person name="Smith M."/>
            <person name="Roesemann S."/>
            <person name="Alexander J.E."/>
            <person name="Rich S.A."/>
            <person name="Livny J."/>
            <person name="Vlamakis H."/>
            <person name="Clish C."/>
            <person name="Bullock K."/>
            <person name="Deik A."/>
            <person name="Scott J."/>
            <person name="Pierce K.A."/>
            <person name="Xavier R.J."/>
            <person name="Alm E.J."/>
        </authorList>
    </citation>
    <scope>NUCLEOTIDE SEQUENCE [LARGE SCALE GENOMIC DNA]</scope>
    <source>
        <strain evidence="7 8">BIOML-A165</strain>
    </source>
</reference>
<keyword evidence="4 7" id="KW-0808">Transferase</keyword>
<dbReference type="GO" id="GO:0006298">
    <property type="term" value="P:mismatch repair"/>
    <property type="evidence" value="ECO:0007669"/>
    <property type="project" value="TreeGrafter"/>
</dbReference>
<evidence type="ECO:0000256" key="6">
    <source>
        <dbReference type="ARBA" id="ARBA00047942"/>
    </source>
</evidence>
<evidence type="ECO:0000256" key="1">
    <source>
        <dbReference type="ARBA" id="ARBA00006594"/>
    </source>
</evidence>
<evidence type="ECO:0000313" key="7">
    <source>
        <dbReference type="EMBL" id="KAB4453617.1"/>
    </source>
</evidence>
<dbReference type="GO" id="GO:0009007">
    <property type="term" value="F:site-specific DNA-methyltransferase (adenine-specific) activity"/>
    <property type="evidence" value="ECO:0007669"/>
    <property type="project" value="UniProtKB-EC"/>
</dbReference>